<feature type="non-terminal residue" evidence="2">
    <location>
        <position position="245"/>
    </location>
</feature>
<gene>
    <name evidence="2" type="ORF">METZ01_LOCUS429809</name>
</gene>
<accession>A0A382Y243</accession>
<evidence type="ECO:0008006" key="3">
    <source>
        <dbReference type="Google" id="ProtNLM"/>
    </source>
</evidence>
<reference evidence="2" key="1">
    <citation type="submission" date="2018-05" db="EMBL/GenBank/DDBJ databases">
        <authorList>
            <person name="Lanie J.A."/>
            <person name="Ng W.-L."/>
            <person name="Kazmierczak K.M."/>
            <person name="Andrzejewski T.M."/>
            <person name="Davidsen T.M."/>
            <person name="Wayne K.J."/>
            <person name="Tettelin H."/>
            <person name="Glass J.I."/>
            <person name="Rusch D."/>
            <person name="Podicherti R."/>
            <person name="Tsui H.-C.T."/>
            <person name="Winkler M.E."/>
        </authorList>
    </citation>
    <scope>NUCLEOTIDE SEQUENCE</scope>
</reference>
<evidence type="ECO:0000313" key="2">
    <source>
        <dbReference type="EMBL" id="SVD76955.1"/>
    </source>
</evidence>
<dbReference type="PANTHER" id="PTHR30034:SF6">
    <property type="entry name" value="YOP PROTEINS TRANSLOCATION PROTEIN Q"/>
    <property type="match status" value="1"/>
</dbReference>
<keyword evidence="1" id="KW-0145">Chemotaxis</keyword>
<dbReference type="CDD" id="cd17908">
    <property type="entry name" value="FliM"/>
    <property type="match status" value="1"/>
</dbReference>
<evidence type="ECO:0000256" key="1">
    <source>
        <dbReference type="ARBA" id="ARBA00022500"/>
    </source>
</evidence>
<name>A0A382Y243_9ZZZZ</name>
<dbReference type="GO" id="GO:0003774">
    <property type="term" value="F:cytoskeletal motor activity"/>
    <property type="evidence" value="ECO:0007669"/>
    <property type="project" value="InterPro"/>
</dbReference>
<dbReference type="GO" id="GO:0050918">
    <property type="term" value="P:positive chemotaxis"/>
    <property type="evidence" value="ECO:0007669"/>
    <property type="project" value="TreeGrafter"/>
</dbReference>
<proteinExistence type="predicted"/>
<dbReference type="SUPFAM" id="SSF103039">
    <property type="entry name" value="CheC-like"/>
    <property type="match status" value="1"/>
</dbReference>
<dbReference type="Gene3D" id="3.40.1550.10">
    <property type="entry name" value="CheC-like"/>
    <property type="match status" value="1"/>
</dbReference>
<dbReference type="GO" id="GO:0071978">
    <property type="term" value="P:bacterial-type flagellum-dependent swarming motility"/>
    <property type="evidence" value="ECO:0007669"/>
    <property type="project" value="TreeGrafter"/>
</dbReference>
<dbReference type="InterPro" id="IPR001689">
    <property type="entry name" value="Flag_FliM"/>
</dbReference>
<dbReference type="InterPro" id="IPR028976">
    <property type="entry name" value="CheC-like_sf"/>
</dbReference>
<dbReference type="PANTHER" id="PTHR30034">
    <property type="entry name" value="FLAGELLAR MOTOR SWITCH PROTEIN FLIM"/>
    <property type="match status" value="1"/>
</dbReference>
<dbReference type="AlphaFoldDB" id="A0A382Y243"/>
<protein>
    <recommendedName>
        <fullName evidence="3">Flagellar motor switch protein FliM</fullName>
    </recommendedName>
</protein>
<dbReference type="PRINTS" id="PR00955">
    <property type="entry name" value="FLGMOTORFLIM"/>
</dbReference>
<dbReference type="GO" id="GO:0009425">
    <property type="term" value="C:bacterial-type flagellum basal body"/>
    <property type="evidence" value="ECO:0007669"/>
    <property type="project" value="InterPro"/>
</dbReference>
<dbReference type="Pfam" id="PF02154">
    <property type="entry name" value="FliM"/>
    <property type="match status" value="1"/>
</dbReference>
<dbReference type="EMBL" id="UINC01172072">
    <property type="protein sequence ID" value="SVD76955.1"/>
    <property type="molecule type" value="Genomic_DNA"/>
</dbReference>
<sequence>MGDILSEDELDVLLSATDAEDGGGVEGDLAGMEVGDAPAEAPSRVVTSYDFKHPQRVNKDQVRTLENLHDNFARLLSSTFSGAMRAVVDVDTAFVDQTTYAEFIMGLSNPSCSYQFTLGPTNGQAIIDFAMPVVFSFVDRIFGGKGSSQGVDARQLSQIEMGVISKIVKRVVEDLEATWEPILRVEISDIELETNPEFMQITAASEIVILLSFEVNSTNASGLVSLCYPFFTLESILPRLGQNTY</sequence>
<organism evidence="2">
    <name type="scientific">marine metagenome</name>
    <dbReference type="NCBI Taxonomy" id="408172"/>
    <lineage>
        <taxon>unclassified sequences</taxon>
        <taxon>metagenomes</taxon>
        <taxon>ecological metagenomes</taxon>
    </lineage>
</organism>